<dbReference type="InterPro" id="IPR050708">
    <property type="entry name" value="T6SS_VgrG/RHS"/>
</dbReference>
<name>W9DN24_METTI</name>
<dbReference type="InterPro" id="IPR056823">
    <property type="entry name" value="TEN-like_YD-shell"/>
</dbReference>
<dbReference type="InterPro" id="IPR022385">
    <property type="entry name" value="Rhs_assc_core"/>
</dbReference>
<keyword evidence="4" id="KW-0843">Virulence</keyword>
<dbReference type="InterPro" id="IPR028994">
    <property type="entry name" value="Integrin_alpha_N"/>
</dbReference>
<feature type="domain" description="Insecticide toxin TcdB middle/N-terminal" evidence="6">
    <location>
        <begin position="675"/>
        <end position="822"/>
    </location>
</feature>
<evidence type="ECO:0000313" key="8">
    <source>
        <dbReference type="EMBL" id="ETA67339.1"/>
    </source>
</evidence>
<organism evidence="8 9">
    <name type="scientific">Methanolobus tindarius DSM 2278</name>
    <dbReference type="NCBI Taxonomy" id="1090322"/>
    <lineage>
        <taxon>Archaea</taxon>
        <taxon>Methanobacteriati</taxon>
        <taxon>Methanobacteriota</taxon>
        <taxon>Stenosarchaea group</taxon>
        <taxon>Methanomicrobia</taxon>
        <taxon>Methanosarcinales</taxon>
        <taxon>Methanosarcinaceae</taxon>
        <taxon>Methanolobus</taxon>
    </lineage>
</organism>
<dbReference type="GO" id="GO:0005576">
    <property type="term" value="C:extracellular region"/>
    <property type="evidence" value="ECO:0007669"/>
    <property type="project" value="UniProtKB-SubCell"/>
</dbReference>
<dbReference type="Pfam" id="PF12256">
    <property type="entry name" value="TcdB_toxin_midN"/>
    <property type="match status" value="1"/>
</dbReference>
<dbReference type="InterPro" id="IPR006530">
    <property type="entry name" value="YD"/>
</dbReference>
<dbReference type="Pfam" id="PF03534">
    <property type="entry name" value="SpvB"/>
    <property type="match status" value="1"/>
</dbReference>
<proteinExistence type="predicted"/>
<dbReference type="InterPro" id="IPR031325">
    <property type="entry name" value="RHS_repeat"/>
</dbReference>
<evidence type="ECO:0000256" key="5">
    <source>
        <dbReference type="SAM" id="MobiDB-lite"/>
    </source>
</evidence>
<keyword evidence="2" id="KW-0964">Secreted</keyword>
<dbReference type="Gene3D" id="2.180.10.10">
    <property type="entry name" value="RHS repeat-associated core"/>
    <property type="match status" value="2"/>
</dbReference>
<dbReference type="PANTHER" id="PTHR32305:SF15">
    <property type="entry name" value="PROTEIN RHSA-RELATED"/>
    <property type="match status" value="1"/>
</dbReference>
<evidence type="ECO:0000256" key="1">
    <source>
        <dbReference type="ARBA" id="ARBA00004613"/>
    </source>
</evidence>
<dbReference type="Gene3D" id="2.160.20.110">
    <property type="match status" value="1"/>
</dbReference>
<gene>
    <name evidence="8" type="ORF">MettiDRAFT_0759</name>
</gene>
<evidence type="ECO:0000256" key="3">
    <source>
        <dbReference type="ARBA" id="ARBA00022737"/>
    </source>
</evidence>
<feature type="domain" description="Teneurin-like YD-shell" evidence="7">
    <location>
        <begin position="1355"/>
        <end position="1547"/>
    </location>
</feature>
<protein>
    <submittedName>
        <fullName evidence="8">RHS repeat-associated core domain</fullName>
    </submittedName>
</protein>
<accession>W9DN24</accession>
<evidence type="ECO:0000259" key="7">
    <source>
        <dbReference type="Pfam" id="PF25023"/>
    </source>
</evidence>
<dbReference type="InterPro" id="IPR003284">
    <property type="entry name" value="Sal_SpvB"/>
</dbReference>
<dbReference type="Proteomes" id="UP000019483">
    <property type="component" value="Unassembled WGS sequence"/>
</dbReference>
<dbReference type="Pfam" id="PF25023">
    <property type="entry name" value="TEN_YD-shell"/>
    <property type="match status" value="2"/>
</dbReference>
<dbReference type="Pfam" id="PF05593">
    <property type="entry name" value="RHS_repeat"/>
    <property type="match status" value="1"/>
</dbReference>
<comment type="caution">
    <text evidence="8">The sequence shown here is derived from an EMBL/GenBank/DDBJ whole genome shotgun (WGS) entry which is preliminary data.</text>
</comment>
<evidence type="ECO:0000313" key="9">
    <source>
        <dbReference type="Proteomes" id="UP000019483"/>
    </source>
</evidence>
<dbReference type="STRING" id="1090322.MettiDRAFT_0759"/>
<evidence type="ECO:0000259" key="6">
    <source>
        <dbReference type="Pfam" id="PF12256"/>
    </source>
</evidence>
<comment type="subcellular location">
    <subcellularLocation>
        <location evidence="1">Secreted</location>
    </subcellularLocation>
</comment>
<dbReference type="GO" id="GO:0005737">
    <property type="term" value="C:cytoplasm"/>
    <property type="evidence" value="ECO:0007669"/>
    <property type="project" value="InterPro"/>
</dbReference>
<dbReference type="EMBL" id="AZAJ01000001">
    <property type="protein sequence ID" value="ETA67339.1"/>
    <property type="molecule type" value="Genomic_DNA"/>
</dbReference>
<dbReference type="PANTHER" id="PTHR32305">
    <property type="match status" value="1"/>
</dbReference>
<feature type="domain" description="Teneurin-like YD-shell" evidence="7">
    <location>
        <begin position="1645"/>
        <end position="1962"/>
    </location>
</feature>
<reference evidence="8 9" key="1">
    <citation type="submission" date="2013-08" db="EMBL/GenBank/DDBJ databases">
        <authorList>
            <consortium name="DOE Joint Genome Institute"/>
            <person name="Eisen J."/>
            <person name="Huntemann M."/>
            <person name="Han J."/>
            <person name="Chen A."/>
            <person name="Kyrpides N."/>
            <person name="Mavromatis K."/>
            <person name="Markowitz V."/>
            <person name="Palaniappan K."/>
            <person name="Ivanova N."/>
            <person name="Schaumberg A."/>
            <person name="Pati A."/>
            <person name="Liolios K."/>
            <person name="Nordberg H.P."/>
            <person name="Cantor M.N."/>
            <person name="Hua S.X."/>
            <person name="Woyke T."/>
        </authorList>
    </citation>
    <scope>NUCLEOTIDE SEQUENCE [LARGE SCALE GENOMIC DNA]</scope>
    <source>
        <strain evidence="8 9">DSM 2278</strain>
    </source>
</reference>
<dbReference type="NCBIfam" id="TIGR01643">
    <property type="entry name" value="YD_repeat_2x"/>
    <property type="match status" value="3"/>
</dbReference>
<dbReference type="SUPFAM" id="SSF69318">
    <property type="entry name" value="Integrin alpha N-terminal domain"/>
    <property type="match status" value="1"/>
</dbReference>
<evidence type="ECO:0000256" key="4">
    <source>
        <dbReference type="ARBA" id="ARBA00023026"/>
    </source>
</evidence>
<keyword evidence="3" id="KW-0677">Repeat</keyword>
<dbReference type="NCBIfam" id="TIGR03696">
    <property type="entry name" value="Rhs_assc_core"/>
    <property type="match status" value="1"/>
</dbReference>
<feature type="region of interest" description="Disordered" evidence="5">
    <location>
        <begin position="36"/>
        <end position="70"/>
    </location>
</feature>
<sequence>MINRSQGWIQKIIAVFMIFILLTPNVYCLEDENSYESENIDSNSEQVATQDSSSDDTDNDDTTFASSSQSDTSDTIVTLSSTYTPSAISSPSLVETTTYLNPSFEHDNDYFDTDMFTGSFAYTYPIETVKGIGGMEPQISLRYNSMMAKEPYGMTGNGWYISEYYIMRDVRSTPLDTDDDRFVLDMNGAMYNLVEVNGSYYTETEVFMKISREVGGSNTFGNYWFVTLSDGTQYRFGYNNESEQVNSIDSRNYVSKWWLDSIEDVNGNQIMYHYSEDPVGEESYTYPTSINYNNNISQISFGYTDKPNIFTLYEQGNKVQGKQVLSNITVKSNNTFLWLYDLEYQSVGSQLLLETIGKKTPNQAFPDTVFEYGSGNTGWLSNYSWKSPVSLIGNQDGDNGVRFIDVNGDGLTDILKGVTKYQYDKNHYREAWLNTGSGWEAASSWEPPTSFIQNNYDSSGHLTDTIDLGVRFADVNGDGLIDILRGNSDDKAWLNTGSGWARDYSWEPPIRFDRFDVRLVDVDGDGLVDLIDNEDDDVWINTGSNWDVSNSWTLPVSLMTHDVDCGVRFMDVNGDGLIDILKGLTIYNTDNNHYYGAWLNNGSGWEVADSWEPPITFVKNSYYSGDLISSTDLGVRFADVNGDGLVDILRGNDFEKAWLNNGNGWVRDYSWVPPIRFDQTDVRLVDVNGDGFVDIVDDDEDTLVNICNTPIFLKEIQHSNGAITTVKYTPSTKFDNTGDDTISDLPSVVWVVNQVTKDNGMSASVGIVSITDYTYKNGMQHFNPSEKIEFRGFGEVTAENNYSITKHSFLQDDVLKGIENHTEIWDKNGNLYSSFDMEYSIQELNSNVNLILLENESSILFDGLTQSLNDSIGWSSYKEYDEYDDYGNPLSVTEYGDVDVTGDERYLHYEYVNDEDDWILGKVTHEWLETYNHDNCSESWYFYDDTEDNSDLDKGLLTKVVSWNNNGYNPSVQYAYDTYGNIIEITDAKGSSQTIEYDDNNIYPISIENSLGQKEYYEYNDLGRITKITDSNGVSTDYVYDNLHRISKVIKPYSDENSPSIEYTYDFDGVAPESIECRVIDMDELFDGDGTEANPYKIYDIYDLQAMNNDLSAHYILMDDVDASETVLWNQGNGFAPIYSFEGTLDGQGYSISNLYIHLTSGDYVGLFGSVNGGTIKNVSLLEASITCYRYGGVIAGIVNSGSTISKCHASGTISCTGYCTGGITGINDGNISNSFSDVIVVDSPEITYYNGGLVGFNAGTVEYCYSIGVVDASPGFSVGGLIGGNSGEVSYSYYNSDTSGQFDTGKGIPKTTSEMQIQSTYEEWDFDDIWMMEVYPKLKFTLTQSIVTNPGIYKSIESYDGFGQVNQRKYEGEEEWISQNTTYNEIGLVSSNEIPHFISEAGQSITYQYDPIGRQTIITNTDNTTLRYHYDLENTTITNQNDVNKTLTSDTYGNIVEVCEFNENDTYITGYEYDALNNLIKITPGLNQPTTPPSVYFTYDSLGRKIAMNDPDMGNWTYEYDLNGNLINQTDARGISTLLSYDALDRLTAIDYPNDEDVSFTYDLQYNGTLSQVTRGNVSSSYEYDQRYRALNETTALDGTGYTTSYEYDSMDRVTRITYPDAASVNLTYNAQTLLESVEGVVDNLDYNARNQITTKELSNGVNTTYTYDRQKLLLDRIHTESLQDLNYEFDNVGNILEIEDDVMDSVKTYGYDDLDRLTSADMSVNSVPTYQRDFTYDLYGCIRQVDENSVTISSYEYNLTPFHAPVTHNGNDLVYDANGNLVEDEDFTYVYNDANQLSEVRYSGNNSLVEKYWYDANGQRVKKQNSAGELTYYVNKFYEIENGTATSYFFRDAERIAKQTDEGMEWYLSDHLGSTSLMVDEDGLEVERTEYYPYGEVQSGGLEKYGFTGKENDADTGLTYYGARYYSPEYRIFVQPDMMLPEIYNPQALNRYSYCLTNPVKYNDPSGNVPQLVAAGVIIKIGSAAIDYGWTAYNIKNDLDVIDDPNAATLDKQYAAVDMTLALVFEAAEPDELLPINLPLDDITRKVAMKPLGKILKNKYWDNVLETAAKNAGKRGKIDPQKVRYTQDDIGRYFKNREEGTVYELIEGLKNGNIDPSDIPPIRIYEMDGKIYSIDNRRLYAFKEADINIRYVYATPKDLKTAMHNDKFSSINDGLSIVVRN</sequence>
<dbReference type="InterPro" id="IPR022045">
    <property type="entry name" value="TcdB_toxin_mid/N"/>
</dbReference>
<keyword evidence="9" id="KW-1185">Reference proteome</keyword>
<evidence type="ECO:0000256" key="2">
    <source>
        <dbReference type="ARBA" id="ARBA00022525"/>
    </source>
</evidence>